<dbReference type="GO" id="GO:0003684">
    <property type="term" value="F:damaged DNA binding"/>
    <property type="evidence" value="ECO:0007669"/>
    <property type="project" value="TreeGrafter"/>
</dbReference>
<evidence type="ECO:0000256" key="5">
    <source>
        <dbReference type="ARBA" id="ARBA00023242"/>
    </source>
</evidence>
<dbReference type="PANTHER" id="PTHR23240">
    <property type="entry name" value="DNA CROSS-LINK REPAIR PROTEIN PSO2/SNM1-RELATED"/>
    <property type="match status" value="1"/>
</dbReference>
<comment type="subcellular location">
    <subcellularLocation>
        <location evidence="1">Nucleus</location>
    </subcellularLocation>
</comment>
<evidence type="ECO:0000256" key="6">
    <source>
        <dbReference type="SAM" id="MobiDB-lite"/>
    </source>
</evidence>
<dbReference type="SMART" id="SM00165">
    <property type="entry name" value="UBA"/>
    <property type="match status" value="1"/>
</dbReference>
<proteinExistence type="inferred from homology"/>
<dbReference type="Proteomes" id="UP001162640">
    <property type="component" value="Unassembled WGS sequence"/>
</dbReference>
<reference evidence="9" key="1">
    <citation type="journal article" date="2023" name="Commun. Biol.">
        <title>Genome analysis of Parmales, the sister group of diatoms, reveals the evolutionary specialization of diatoms from phago-mixotrophs to photoautotrophs.</title>
        <authorList>
            <person name="Ban H."/>
            <person name="Sato S."/>
            <person name="Yoshikawa S."/>
            <person name="Yamada K."/>
            <person name="Nakamura Y."/>
            <person name="Ichinomiya M."/>
            <person name="Sato N."/>
            <person name="Blanc-Mathieu R."/>
            <person name="Endo H."/>
            <person name="Kuwata A."/>
            <person name="Ogata H."/>
        </authorList>
    </citation>
    <scope>NUCLEOTIDE SEQUENCE [LARGE SCALE GENOMIC DNA]</scope>
</reference>
<dbReference type="GO" id="GO:0036297">
    <property type="term" value="P:interstrand cross-link repair"/>
    <property type="evidence" value="ECO:0007669"/>
    <property type="project" value="TreeGrafter"/>
</dbReference>
<comment type="caution">
    <text evidence="8">The sequence shown here is derived from an EMBL/GenBank/DDBJ whole genome shotgun (WGS) entry which is preliminary data.</text>
</comment>
<keyword evidence="5" id="KW-0539">Nucleus</keyword>
<dbReference type="SUPFAM" id="SSF46934">
    <property type="entry name" value="UBA-like"/>
    <property type="match status" value="1"/>
</dbReference>
<organism evidence="8 9">
    <name type="scientific">Triparma laevis f. inornata</name>
    <dbReference type="NCBI Taxonomy" id="1714386"/>
    <lineage>
        <taxon>Eukaryota</taxon>
        <taxon>Sar</taxon>
        <taxon>Stramenopiles</taxon>
        <taxon>Ochrophyta</taxon>
        <taxon>Bolidophyceae</taxon>
        <taxon>Parmales</taxon>
        <taxon>Triparmaceae</taxon>
        <taxon>Triparma</taxon>
    </lineage>
</organism>
<protein>
    <recommendedName>
        <fullName evidence="7">UBA domain-containing protein</fullName>
    </recommendedName>
</protein>
<evidence type="ECO:0000259" key="7">
    <source>
        <dbReference type="PROSITE" id="PS50030"/>
    </source>
</evidence>
<keyword evidence="3" id="KW-0227">DNA damage</keyword>
<evidence type="ECO:0000313" key="8">
    <source>
        <dbReference type="EMBL" id="GMH78366.1"/>
    </source>
</evidence>
<dbReference type="PANTHER" id="PTHR23240:SF6">
    <property type="entry name" value="DNA CROSS-LINK REPAIR 1A PROTEIN"/>
    <property type="match status" value="1"/>
</dbReference>
<evidence type="ECO:0000256" key="2">
    <source>
        <dbReference type="ARBA" id="ARBA00010304"/>
    </source>
</evidence>
<feature type="region of interest" description="Disordered" evidence="6">
    <location>
        <begin position="403"/>
        <end position="442"/>
    </location>
</feature>
<dbReference type="Pfam" id="PF00627">
    <property type="entry name" value="UBA"/>
    <property type="match status" value="1"/>
</dbReference>
<dbReference type="GO" id="GO:0006303">
    <property type="term" value="P:double-strand break repair via nonhomologous end joining"/>
    <property type="evidence" value="ECO:0007669"/>
    <property type="project" value="TreeGrafter"/>
</dbReference>
<evidence type="ECO:0000256" key="3">
    <source>
        <dbReference type="ARBA" id="ARBA00022763"/>
    </source>
</evidence>
<feature type="compositionally biased region" description="Basic and acidic residues" evidence="6">
    <location>
        <begin position="403"/>
        <end position="421"/>
    </location>
</feature>
<dbReference type="GO" id="GO:0035312">
    <property type="term" value="F:5'-3' DNA exonuclease activity"/>
    <property type="evidence" value="ECO:0007669"/>
    <property type="project" value="TreeGrafter"/>
</dbReference>
<dbReference type="PROSITE" id="PS50030">
    <property type="entry name" value="UBA"/>
    <property type="match status" value="1"/>
</dbReference>
<dbReference type="Gene3D" id="3.40.50.12650">
    <property type="match status" value="1"/>
</dbReference>
<dbReference type="InterPro" id="IPR009060">
    <property type="entry name" value="UBA-like_sf"/>
</dbReference>
<gene>
    <name evidence="8" type="ORF">TL16_g07772</name>
</gene>
<dbReference type="GO" id="GO:0005634">
    <property type="term" value="C:nucleus"/>
    <property type="evidence" value="ECO:0007669"/>
    <property type="project" value="UniProtKB-SubCell"/>
</dbReference>
<comment type="similarity">
    <text evidence="2">Belongs to the DNA repair metallo-beta-lactamase (DRMBL) family.</text>
</comment>
<dbReference type="InterPro" id="IPR011084">
    <property type="entry name" value="DRMBL"/>
</dbReference>
<dbReference type="Pfam" id="PF07522">
    <property type="entry name" value="DRMBL"/>
    <property type="match status" value="1"/>
</dbReference>
<dbReference type="Gene3D" id="3.60.15.10">
    <property type="entry name" value="Ribonuclease Z/Hydroxyacylglutathione hydrolase-like"/>
    <property type="match status" value="1"/>
</dbReference>
<dbReference type="EMBL" id="BLQM01000249">
    <property type="protein sequence ID" value="GMH78366.1"/>
    <property type="molecule type" value="Genomic_DNA"/>
</dbReference>
<evidence type="ECO:0000256" key="1">
    <source>
        <dbReference type="ARBA" id="ARBA00004123"/>
    </source>
</evidence>
<dbReference type="AlphaFoldDB" id="A0A9W7ASI6"/>
<dbReference type="InterPro" id="IPR015940">
    <property type="entry name" value="UBA"/>
</dbReference>
<evidence type="ECO:0000256" key="4">
    <source>
        <dbReference type="ARBA" id="ARBA00023204"/>
    </source>
</evidence>
<dbReference type="SUPFAM" id="SSF56281">
    <property type="entry name" value="Metallo-hydrolase/oxidoreductase"/>
    <property type="match status" value="1"/>
</dbReference>
<name>A0A9W7ASI6_9STRA</name>
<accession>A0A9W7ASI6</accession>
<feature type="domain" description="UBA" evidence="7">
    <location>
        <begin position="367"/>
        <end position="406"/>
    </location>
</feature>
<dbReference type="InterPro" id="IPR036866">
    <property type="entry name" value="RibonucZ/Hydroxyglut_hydro"/>
</dbReference>
<evidence type="ECO:0000313" key="9">
    <source>
        <dbReference type="Proteomes" id="UP001162640"/>
    </source>
</evidence>
<keyword evidence="4" id="KW-0234">DNA repair</keyword>
<sequence length="442" mass="49875">MIHCSQTTASLLQTVHFESEVKNITVHDLNVEYTIGSEFKFTFIDANHCPGAVIVVYSNSKTSKTYKDVHCGDMRSSPSVIHNIKSFLGDNKVNRVYLDSTYGIEGRSLVMKQEESVEMAYSIVKDELNRNPKSLILLTCYNIGKEKLLKRISSLSPVYVNPRKKSMLECIENDNVIECVTDDVGGNIHVVPMNVGATMHPYYVPNYRGCVDYAESTGKRWDRIVCVVGTGWAEVGGWNEKNKVCEGRVPREMVDGGKGVMKRAKDEDDTVSIEVRLVPYSEHSSYAELCEFLKALKPIKVLPTVFKDEGERRRMEKDFCRFCDRKEVGREFVKKMFGVGGGEKGGEEEVIELNDDDDDNDNNNNNNKDDENLTAMMEMGFERNASIAALRKRKNVGDAVHELLSGKEEGVKESSKPEKKKLSPGKMINDFFKPKIKKTKKS</sequence>
<dbReference type="Gene3D" id="1.10.8.10">
    <property type="entry name" value="DNA helicase RuvA subunit, C-terminal domain"/>
    <property type="match status" value="1"/>
</dbReference>